<proteinExistence type="predicted"/>
<reference evidence="4 5" key="1">
    <citation type="journal article" date="2011" name="Stand. Genomic Sci.">
        <title>High quality draft genome sequence of Segniliparus rugosus CDC 945(T)= (ATCC BAA-974(T)).</title>
        <authorList>
            <person name="Earl A.M."/>
            <person name="Desjardins C.A."/>
            <person name="Fitzgerald M.G."/>
            <person name="Arachchi H.M."/>
            <person name="Zeng Q."/>
            <person name="Mehta T."/>
            <person name="Griggs A."/>
            <person name="Birren B.W."/>
            <person name="Toney N.C."/>
            <person name="Carr J."/>
            <person name="Posey J."/>
            <person name="Butler W.R."/>
        </authorList>
    </citation>
    <scope>NUCLEOTIDE SEQUENCE [LARGE SCALE GENOMIC DNA]</scope>
    <source>
        <strain evidence="5">ATCC BAA-974 / DSM 45345 / CCUG 50838 / CIP 108380 / JCM 13579 / CDC 945</strain>
    </source>
</reference>
<comment type="caution">
    <text evidence="4">The sequence shown here is derived from an EMBL/GenBank/DDBJ whole genome shotgun (WGS) entry which is preliminary data.</text>
</comment>
<gene>
    <name evidence="4" type="ORF">HMPREF9336_02735</name>
</gene>
<dbReference type="GO" id="GO:0000976">
    <property type="term" value="F:transcription cis-regulatory region binding"/>
    <property type="evidence" value="ECO:0007669"/>
    <property type="project" value="TreeGrafter"/>
</dbReference>
<keyword evidence="1 2" id="KW-0238">DNA-binding</keyword>
<dbReference type="STRING" id="679197.HMPREF9336_02735"/>
<dbReference type="RefSeq" id="WP_021030429.1">
    <property type="nucleotide sequence ID" value="NZ_KI391953.1"/>
</dbReference>
<dbReference type="HOGENOM" id="CLU_069356_15_12_11"/>
<dbReference type="InterPro" id="IPR001647">
    <property type="entry name" value="HTH_TetR"/>
</dbReference>
<organism evidence="4 5">
    <name type="scientific">Segniliparus rugosus (strain ATCC BAA-974 / DSM 45345 / CCUG 50838 / CIP 108380 / JCM 13579 / CDC 945)</name>
    <dbReference type="NCBI Taxonomy" id="679197"/>
    <lineage>
        <taxon>Bacteria</taxon>
        <taxon>Bacillati</taxon>
        <taxon>Actinomycetota</taxon>
        <taxon>Actinomycetes</taxon>
        <taxon>Mycobacteriales</taxon>
        <taxon>Segniliparaceae</taxon>
        <taxon>Segniliparus</taxon>
    </lineage>
</organism>
<feature type="DNA-binding region" description="H-T-H motif" evidence="2">
    <location>
        <begin position="33"/>
        <end position="52"/>
    </location>
</feature>
<dbReference type="SUPFAM" id="SSF48498">
    <property type="entry name" value="Tetracyclin repressor-like, C-terminal domain"/>
    <property type="match status" value="1"/>
</dbReference>
<protein>
    <recommendedName>
        <fullName evidence="3">HTH tetR-type domain-containing protein</fullName>
    </recommendedName>
</protein>
<dbReference type="Proteomes" id="UP000004816">
    <property type="component" value="Unassembled WGS sequence"/>
</dbReference>
<dbReference type="eggNOG" id="COG1309">
    <property type="taxonomic scope" value="Bacteria"/>
</dbReference>
<evidence type="ECO:0000256" key="2">
    <source>
        <dbReference type="PROSITE-ProRule" id="PRU00335"/>
    </source>
</evidence>
<dbReference type="AlphaFoldDB" id="E5XTB3"/>
<dbReference type="Pfam" id="PF00440">
    <property type="entry name" value="TetR_N"/>
    <property type="match status" value="1"/>
</dbReference>
<dbReference type="OrthoDB" id="5816932at2"/>
<sequence length="192" mass="21708">MPRVSPDRIAATKGQILDGARRCFAEHGYDGATVRLLEAATGLSRGAIFHHYQDKAELFFALAKEDDERMAQLASSHGLVQVMRDLLRRPEELGWLTTRLEITRRLRTEPEFRERWTHRSTAVREAALARLSRKQSDGRVRADIPVEVLYEYLQLMLDGLVSHLASGEDTSRLDAVLDMVETAIRVPNPSAD</sequence>
<dbReference type="PANTHER" id="PTHR30055:SF229">
    <property type="entry name" value="HTH-TYPE TRANSCRIPTIONAL REPRESSOR RV1474C"/>
    <property type="match status" value="1"/>
</dbReference>
<dbReference type="EMBL" id="ACZI02000002">
    <property type="protein sequence ID" value="EFV12444.2"/>
    <property type="molecule type" value="Genomic_DNA"/>
</dbReference>
<dbReference type="PANTHER" id="PTHR30055">
    <property type="entry name" value="HTH-TYPE TRANSCRIPTIONAL REGULATOR RUTR"/>
    <property type="match status" value="1"/>
</dbReference>
<dbReference type="PRINTS" id="PR00455">
    <property type="entry name" value="HTHTETR"/>
</dbReference>
<dbReference type="Gene3D" id="1.10.357.10">
    <property type="entry name" value="Tetracycline Repressor, domain 2"/>
    <property type="match status" value="1"/>
</dbReference>
<dbReference type="GO" id="GO:0003700">
    <property type="term" value="F:DNA-binding transcription factor activity"/>
    <property type="evidence" value="ECO:0007669"/>
    <property type="project" value="TreeGrafter"/>
</dbReference>
<accession>E5XTB3</accession>
<dbReference type="PROSITE" id="PS50977">
    <property type="entry name" value="HTH_TETR_2"/>
    <property type="match status" value="1"/>
</dbReference>
<evidence type="ECO:0000259" key="3">
    <source>
        <dbReference type="PROSITE" id="PS50977"/>
    </source>
</evidence>
<evidence type="ECO:0000313" key="5">
    <source>
        <dbReference type="Proteomes" id="UP000004816"/>
    </source>
</evidence>
<evidence type="ECO:0000313" key="4">
    <source>
        <dbReference type="EMBL" id="EFV12444.2"/>
    </source>
</evidence>
<name>E5XTB3_SEGRC</name>
<dbReference type="InterPro" id="IPR050109">
    <property type="entry name" value="HTH-type_TetR-like_transc_reg"/>
</dbReference>
<feature type="domain" description="HTH tetR-type" evidence="3">
    <location>
        <begin position="10"/>
        <end position="70"/>
    </location>
</feature>
<dbReference type="SUPFAM" id="SSF46689">
    <property type="entry name" value="Homeodomain-like"/>
    <property type="match status" value="1"/>
</dbReference>
<evidence type="ECO:0000256" key="1">
    <source>
        <dbReference type="ARBA" id="ARBA00023125"/>
    </source>
</evidence>
<dbReference type="InterPro" id="IPR036271">
    <property type="entry name" value="Tet_transcr_reg_TetR-rel_C_sf"/>
</dbReference>
<dbReference type="InterPro" id="IPR009057">
    <property type="entry name" value="Homeodomain-like_sf"/>
</dbReference>
<keyword evidence="5" id="KW-1185">Reference proteome</keyword>